<sequence>MFGRNRKITNDFIISFRQANEWSVVYEFTSGSKQLYESTLIPLVLPLFLQLFAGIFNPMNPSSFGNFNPHGRRKRDINFHPNENMSQLLMSIMKQVVDSFDKYH</sequence>
<dbReference type="EMBL" id="OC919589">
    <property type="protein sequence ID" value="CAD7651605.1"/>
    <property type="molecule type" value="Genomic_DNA"/>
</dbReference>
<keyword evidence="2" id="KW-1185">Reference proteome</keyword>
<accession>A0A7R9M3L0</accession>
<evidence type="ECO:0000313" key="1">
    <source>
        <dbReference type="EMBL" id="CAD7651605.1"/>
    </source>
</evidence>
<dbReference type="AlphaFoldDB" id="A0A7R9M3L0"/>
<evidence type="ECO:0000313" key="2">
    <source>
        <dbReference type="Proteomes" id="UP000728032"/>
    </source>
</evidence>
<name>A0A7R9M3L0_9ACAR</name>
<gene>
    <name evidence="1" type="ORF">ONB1V03_LOCUS8382</name>
</gene>
<proteinExistence type="predicted"/>
<protein>
    <submittedName>
        <fullName evidence="1">Uncharacterized protein</fullName>
    </submittedName>
</protein>
<dbReference type="EMBL" id="CAJPVJ010004764">
    <property type="protein sequence ID" value="CAG2168898.1"/>
    <property type="molecule type" value="Genomic_DNA"/>
</dbReference>
<reference evidence="1" key="1">
    <citation type="submission" date="2020-11" db="EMBL/GenBank/DDBJ databases">
        <authorList>
            <person name="Tran Van P."/>
        </authorList>
    </citation>
    <scope>NUCLEOTIDE SEQUENCE</scope>
</reference>
<dbReference type="Proteomes" id="UP000728032">
    <property type="component" value="Unassembled WGS sequence"/>
</dbReference>
<organism evidence="1">
    <name type="scientific">Oppiella nova</name>
    <dbReference type="NCBI Taxonomy" id="334625"/>
    <lineage>
        <taxon>Eukaryota</taxon>
        <taxon>Metazoa</taxon>
        <taxon>Ecdysozoa</taxon>
        <taxon>Arthropoda</taxon>
        <taxon>Chelicerata</taxon>
        <taxon>Arachnida</taxon>
        <taxon>Acari</taxon>
        <taxon>Acariformes</taxon>
        <taxon>Sarcoptiformes</taxon>
        <taxon>Oribatida</taxon>
        <taxon>Brachypylina</taxon>
        <taxon>Oppioidea</taxon>
        <taxon>Oppiidae</taxon>
        <taxon>Oppiella</taxon>
    </lineage>
</organism>